<dbReference type="AlphaFoldDB" id="A0AA89AM09"/>
<dbReference type="Proteomes" id="UP001188597">
    <property type="component" value="Unassembled WGS sequence"/>
</dbReference>
<accession>A0AA89AM09</accession>
<sequence length="72" mass="8008">MKPFNSVDHSKKYSSGLSSLLTRQDSDGDILRDSSGVLVFVEGAVEFFIFLTVKDTTLKNDKNTDKCDNSMN</sequence>
<evidence type="ECO:0000313" key="1">
    <source>
        <dbReference type="EMBL" id="KAK3006718.1"/>
    </source>
</evidence>
<keyword evidence="2" id="KW-1185">Reference proteome</keyword>
<gene>
    <name evidence="1" type="ORF">RJ639_017815</name>
</gene>
<dbReference type="EMBL" id="JAVXUP010001957">
    <property type="protein sequence ID" value="KAK3006718.1"/>
    <property type="molecule type" value="Genomic_DNA"/>
</dbReference>
<organism evidence="1 2">
    <name type="scientific">Escallonia herrerae</name>
    <dbReference type="NCBI Taxonomy" id="1293975"/>
    <lineage>
        <taxon>Eukaryota</taxon>
        <taxon>Viridiplantae</taxon>
        <taxon>Streptophyta</taxon>
        <taxon>Embryophyta</taxon>
        <taxon>Tracheophyta</taxon>
        <taxon>Spermatophyta</taxon>
        <taxon>Magnoliopsida</taxon>
        <taxon>eudicotyledons</taxon>
        <taxon>Gunneridae</taxon>
        <taxon>Pentapetalae</taxon>
        <taxon>asterids</taxon>
        <taxon>campanulids</taxon>
        <taxon>Escalloniales</taxon>
        <taxon>Escalloniaceae</taxon>
        <taxon>Escallonia</taxon>
    </lineage>
</organism>
<name>A0AA89AM09_9ASTE</name>
<protein>
    <submittedName>
        <fullName evidence="1">Uncharacterized protein</fullName>
    </submittedName>
</protein>
<evidence type="ECO:0000313" key="2">
    <source>
        <dbReference type="Proteomes" id="UP001188597"/>
    </source>
</evidence>
<comment type="caution">
    <text evidence="1">The sequence shown here is derived from an EMBL/GenBank/DDBJ whole genome shotgun (WGS) entry which is preliminary data.</text>
</comment>
<reference evidence="1" key="1">
    <citation type="submission" date="2022-12" db="EMBL/GenBank/DDBJ databases">
        <title>Draft genome assemblies for two species of Escallonia (Escalloniales).</title>
        <authorList>
            <person name="Chanderbali A."/>
            <person name="Dervinis C."/>
            <person name="Anghel I."/>
            <person name="Soltis D."/>
            <person name="Soltis P."/>
            <person name="Zapata F."/>
        </authorList>
    </citation>
    <scope>NUCLEOTIDE SEQUENCE</scope>
    <source>
        <strain evidence="1">UCBG64.0493</strain>
        <tissue evidence="1">Leaf</tissue>
    </source>
</reference>
<proteinExistence type="predicted"/>